<dbReference type="Proteomes" id="UP000199455">
    <property type="component" value="Unassembled WGS sequence"/>
</dbReference>
<dbReference type="STRING" id="390242.SAMN04488024_103396"/>
<accession>A0A1G6QN01</accession>
<sequence>MNFAITKFKSLITSKLITPKTAYKKPVLSYICIINIFLKKYFVIEK</sequence>
<reference evidence="2" key="1">
    <citation type="submission" date="2016-10" db="EMBL/GenBank/DDBJ databases">
        <authorList>
            <person name="Varghese N."/>
            <person name="Submissions S."/>
        </authorList>
    </citation>
    <scope>NUCLEOTIDE SEQUENCE [LARGE SCALE GENOMIC DNA]</scope>
    <source>
        <strain evidence="2">DSM 18609</strain>
    </source>
</reference>
<evidence type="ECO:0000313" key="2">
    <source>
        <dbReference type="Proteomes" id="UP000199455"/>
    </source>
</evidence>
<evidence type="ECO:0000313" key="1">
    <source>
        <dbReference type="EMBL" id="SDC93693.1"/>
    </source>
</evidence>
<dbReference type="EMBL" id="FMZH01000003">
    <property type="protein sequence ID" value="SDC93693.1"/>
    <property type="molecule type" value="Genomic_DNA"/>
</dbReference>
<dbReference type="AlphaFoldDB" id="A0A1G6QN01"/>
<proteinExistence type="predicted"/>
<protein>
    <submittedName>
        <fullName evidence="1">Uncharacterized protein</fullName>
    </submittedName>
</protein>
<gene>
    <name evidence="1" type="ORF">SAMN04488024_103396</name>
</gene>
<keyword evidence="2" id="KW-1185">Reference proteome</keyword>
<name>A0A1G6QN01_9SPHI</name>
<organism evidence="1 2">
    <name type="scientific">Pedobacter soli</name>
    <dbReference type="NCBI Taxonomy" id="390242"/>
    <lineage>
        <taxon>Bacteria</taxon>
        <taxon>Pseudomonadati</taxon>
        <taxon>Bacteroidota</taxon>
        <taxon>Sphingobacteriia</taxon>
        <taxon>Sphingobacteriales</taxon>
        <taxon>Sphingobacteriaceae</taxon>
        <taxon>Pedobacter</taxon>
    </lineage>
</organism>